<dbReference type="AlphaFoldDB" id="A0A7C4HA67"/>
<accession>A0A7C4HA67</accession>
<evidence type="ECO:0000256" key="1">
    <source>
        <dbReference type="SAM" id="Phobius"/>
    </source>
</evidence>
<dbReference type="SUPFAM" id="SSF69318">
    <property type="entry name" value="Integrin alpha N-terminal domain"/>
    <property type="match status" value="1"/>
</dbReference>
<sequence length="519" mass="60264">MLNNIIKSSTMCFVNLFIFIFLITSIYTDIILSHQQYYSINYFNLNNEYVIEKTWSIVLNTSYNAIFTIGDFNNDGFEEIVIVSNNTIYIVNGSNGSIYRKLVFDNSIIGFRPIRDLDRDGYYEIVVLTGSLQVDRIIREFNVFNLIENRLVRKNSIELEIPYYALNFDYFRSTVYLYDTIEYIIPHSFYTGLDIKLLTYFIQYNIVDNSIRQNVVENKMYLMYTNRLLGDIDGDGAIEFTNRFIVEQYTETIARLKYVLSIKRSDGSTIYSSVMNTPVYNIVVSKSTGSYVFLLETHENSTDLETTQYRLIAVNEKGNVLYDKKIVNATSRLIPMGDLLILIYWVEHSNETFIELINTNNGSIVSRINLGVMKLEEFVKTAFSIYGLGDVDNDNVKEFFIQINNECFVAKADDTLLMYELRNCNLEKIVSSYKTLNGVNIIALKNMSKNIELESFNIYKPGVKPILGYIPKPYEQIVYTIDNTSVYIFIILAILLASLIGSLAYMRRKRSRRKRVRKH</sequence>
<dbReference type="InterPro" id="IPR028994">
    <property type="entry name" value="Integrin_alpha_N"/>
</dbReference>
<protein>
    <submittedName>
        <fullName evidence="2">VCBS repeat-containing protein</fullName>
    </submittedName>
</protein>
<organism evidence="2">
    <name type="scientific">Staphylothermus marinus</name>
    <dbReference type="NCBI Taxonomy" id="2280"/>
    <lineage>
        <taxon>Archaea</taxon>
        <taxon>Thermoproteota</taxon>
        <taxon>Thermoprotei</taxon>
        <taxon>Desulfurococcales</taxon>
        <taxon>Desulfurococcaceae</taxon>
        <taxon>Staphylothermus</taxon>
    </lineage>
</organism>
<gene>
    <name evidence="2" type="ORF">ENU14_07395</name>
</gene>
<reference evidence="2" key="1">
    <citation type="journal article" date="2020" name="mSystems">
        <title>Genome- and Community-Level Interaction Insights into Carbon Utilization and Element Cycling Functions of Hydrothermarchaeota in Hydrothermal Sediment.</title>
        <authorList>
            <person name="Zhou Z."/>
            <person name="Liu Y."/>
            <person name="Xu W."/>
            <person name="Pan J."/>
            <person name="Luo Z.H."/>
            <person name="Li M."/>
        </authorList>
    </citation>
    <scope>NUCLEOTIDE SEQUENCE [LARGE SCALE GENOMIC DNA]</scope>
    <source>
        <strain evidence="2">SpSt-642</strain>
    </source>
</reference>
<dbReference type="Gene3D" id="2.130.10.130">
    <property type="entry name" value="Integrin alpha, N-terminal"/>
    <property type="match status" value="1"/>
</dbReference>
<dbReference type="EMBL" id="DTBJ01000061">
    <property type="protein sequence ID" value="HGM59386.1"/>
    <property type="molecule type" value="Genomic_DNA"/>
</dbReference>
<keyword evidence="1" id="KW-1133">Transmembrane helix</keyword>
<feature type="transmembrane region" description="Helical" evidence="1">
    <location>
        <begin position="486"/>
        <end position="505"/>
    </location>
</feature>
<evidence type="ECO:0000313" key="2">
    <source>
        <dbReference type="EMBL" id="HGM59386.1"/>
    </source>
</evidence>
<keyword evidence="1" id="KW-0472">Membrane</keyword>
<name>A0A7C4HA67_STAMA</name>
<proteinExistence type="predicted"/>
<comment type="caution">
    <text evidence="2">The sequence shown here is derived from an EMBL/GenBank/DDBJ whole genome shotgun (WGS) entry which is preliminary data.</text>
</comment>
<feature type="transmembrane region" description="Helical" evidence="1">
    <location>
        <begin position="12"/>
        <end position="32"/>
    </location>
</feature>
<keyword evidence="1" id="KW-0812">Transmembrane</keyword>